<dbReference type="AlphaFoldDB" id="A0A9X2HV32"/>
<dbReference type="HAMAP" id="MF_00688">
    <property type="entry name" value="Leu_Phe_trans"/>
    <property type="match status" value="1"/>
</dbReference>
<gene>
    <name evidence="15 16" type="primary">aat</name>
    <name evidence="16" type="ORF">M6D89_02545</name>
</gene>
<dbReference type="Pfam" id="PF03588">
    <property type="entry name" value="Leu_Phe_trans"/>
    <property type="match status" value="1"/>
</dbReference>
<evidence type="ECO:0000256" key="3">
    <source>
        <dbReference type="ARBA" id="ARBA00022679"/>
    </source>
</evidence>
<evidence type="ECO:0000256" key="4">
    <source>
        <dbReference type="ARBA" id="ARBA00023315"/>
    </source>
</evidence>
<dbReference type="EMBL" id="JAMFTH010000001">
    <property type="protein sequence ID" value="MCP8898174.1"/>
    <property type="molecule type" value="Genomic_DNA"/>
</dbReference>
<dbReference type="GO" id="GO:0005737">
    <property type="term" value="C:cytoplasm"/>
    <property type="evidence" value="ECO:0007669"/>
    <property type="project" value="UniProtKB-SubCell"/>
</dbReference>
<dbReference type="SUPFAM" id="SSF55729">
    <property type="entry name" value="Acyl-CoA N-acyltransferases (Nat)"/>
    <property type="match status" value="1"/>
</dbReference>
<protein>
    <recommendedName>
        <fullName evidence="11 15">Leucyl/phenylalanyl-tRNA--protein transferase</fullName>
        <ecNumber evidence="10 15">2.3.2.6</ecNumber>
    </recommendedName>
    <alternativeName>
        <fullName evidence="12 15">L/F-transferase</fullName>
    </alternativeName>
    <alternativeName>
        <fullName evidence="13 15">Leucyltransferase</fullName>
    </alternativeName>
    <alternativeName>
        <fullName evidence="14 15">Phenyalanyltransferase</fullName>
    </alternativeName>
</protein>
<dbReference type="EC" id="2.3.2.6" evidence="10 15"/>
<sequence>MIHLPWLDHNPARFPALEHALDDPDGLLAAGGDLSPLRLVNAYAQGIFPWYEADQPILWWSPNPRTVLRPVDVHLSRSMRKLLRKQPYRLSFDTSFNAVIDACAAPRHATGGTWITEEMREAYIELHRLGIAHSVEMWDETELVGGLYGIALGKVFFGESMFARRDNASKVAFACLCHYLAQWEFELIDCQVASDHLFSLGAHEIPRPEFAQRLKRLIGTSSQSQWPRALPQPSYPF</sequence>
<evidence type="ECO:0000256" key="5">
    <source>
        <dbReference type="ARBA" id="ARBA00050607"/>
    </source>
</evidence>
<comment type="function">
    <text evidence="8 15">Functions in the N-end rule pathway of protein degradation where it conjugates Leu, Phe and, less efficiently, Met from aminoacyl-tRNAs to the N-termini of proteins containing an N-terminal arginine or lysine.</text>
</comment>
<dbReference type="Gene3D" id="3.40.630.70">
    <property type="entry name" value="Leucyl/phenylalanyl-tRNA-protein transferase, C-terminal domain"/>
    <property type="match status" value="1"/>
</dbReference>
<evidence type="ECO:0000256" key="13">
    <source>
        <dbReference type="ARBA" id="ARBA00077165"/>
    </source>
</evidence>
<accession>A0A9X2HV32</accession>
<evidence type="ECO:0000256" key="1">
    <source>
        <dbReference type="ARBA" id="ARBA00004496"/>
    </source>
</evidence>
<dbReference type="InterPro" id="IPR042221">
    <property type="entry name" value="Leu/Phe-tRNA_Trfase_N"/>
</dbReference>
<dbReference type="InterPro" id="IPR004616">
    <property type="entry name" value="Leu/Phe-tRNA_Trfase"/>
</dbReference>
<dbReference type="PANTHER" id="PTHR30098:SF2">
    <property type="entry name" value="LEUCYL_PHENYLALANYL-TRNA--PROTEIN TRANSFERASE"/>
    <property type="match status" value="1"/>
</dbReference>
<reference evidence="16" key="2">
    <citation type="submission" date="2023-01" db="EMBL/GenBank/DDBJ databases">
        <title>Gilvimarinus xylanilyticus HB14 isolated from Caulerpa lentillifera aquaculture base in Hainan, China.</title>
        <authorList>
            <person name="Zhang Y.-J."/>
        </authorList>
    </citation>
    <scope>NUCLEOTIDE SEQUENCE</scope>
    <source>
        <strain evidence="16">HB14</strain>
    </source>
</reference>
<evidence type="ECO:0000256" key="6">
    <source>
        <dbReference type="ARBA" id="ARBA00050652"/>
    </source>
</evidence>
<evidence type="ECO:0000256" key="2">
    <source>
        <dbReference type="ARBA" id="ARBA00022490"/>
    </source>
</evidence>
<reference evidence="16" key="1">
    <citation type="submission" date="2022-05" db="EMBL/GenBank/DDBJ databases">
        <authorList>
            <person name="Sun H.-N."/>
        </authorList>
    </citation>
    <scope>NUCLEOTIDE SEQUENCE</scope>
    <source>
        <strain evidence="16">HB14</strain>
    </source>
</reference>
<dbReference type="PANTHER" id="PTHR30098">
    <property type="entry name" value="LEUCYL/PHENYLALANYL-TRNA--PROTEIN TRANSFERASE"/>
    <property type="match status" value="1"/>
</dbReference>
<keyword evidence="17" id="KW-1185">Reference proteome</keyword>
<evidence type="ECO:0000256" key="9">
    <source>
        <dbReference type="ARBA" id="ARBA00061535"/>
    </source>
</evidence>
<comment type="subcellular location">
    <subcellularLocation>
        <location evidence="1 15">Cytoplasm</location>
    </subcellularLocation>
</comment>
<evidence type="ECO:0000313" key="16">
    <source>
        <dbReference type="EMBL" id="MCP8898174.1"/>
    </source>
</evidence>
<keyword evidence="3 15" id="KW-0808">Transferase</keyword>
<evidence type="ECO:0000313" key="17">
    <source>
        <dbReference type="Proteomes" id="UP001139319"/>
    </source>
</evidence>
<dbReference type="GO" id="GO:0030163">
    <property type="term" value="P:protein catabolic process"/>
    <property type="evidence" value="ECO:0007669"/>
    <property type="project" value="UniProtKB-UniRule"/>
</dbReference>
<dbReference type="GO" id="GO:0008914">
    <property type="term" value="F:leucyl-tRNA--protein transferase activity"/>
    <property type="evidence" value="ECO:0007669"/>
    <property type="project" value="UniProtKB-UniRule"/>
</dbReference>
<dbReference type="InterPro" id="IPR042203">
    <property type="entry name" value="Leu/Phe-tRNA_Trfase_C"/>
</dbReference>
<dbReference type="RefSeq" id="WP_253966464.1">
    <property type="nucleotide sequence ID" value="NZ_JAMFTH010000001.1"/>
</dbReference>
<evidence type="ECO:0000256" key="11">
    <source>
        <dbReference type="ARBA" id="ARBA00074372"/>
    </source>
</evidence>
<proteinExistence type="inferred from homology"/>
<evidence type="ECO:0000256" key="14">
    <source>
        <dbReference type="ARBA" id="ARBA00083640"/>
    </source>
</evidence>
<dbReference type="NCBIfam" id="TIGR00667">
    <property type="entry name" value="aat"/>
    <property type="match status" value="1"/>
</dbReference>
<evidence type="ECO:0000256" key="10">
    <source>
        <dbReference type="ARBA" id="ARBA00066767"/>
    </source>
</evidence>
<dbReference type="FunFam" id="3.30.70.3550:FF:000001">
    <property type="entry name" value="Leucyl/phenylalanyl-tRNA--protein transferase"/>
    <property type="match status" value="1"/>
</dbReference>
<evidence type="ECO:0000256" key="15">
    <source>
        <dbReference type="HAMAP-Rule" id="MF_00688"/>
    </source>
</evidence>
<dbReference type="Gene3D" id="3.30.70.3550">
    <property type="entry name" value="Leucyl/phenylalanyl-tRNA-protein transferase, N-terminal domain"/>
    <property type="match status" value="1"/>
</dbReference>
<keyword evidence="4 15" id="KW-0012">Acyltransferase</keyword>
<keyword evidence="2 15" id="KW-0963">Cytoplasm</keyword>
<evidence type="ECO:0000256" key="8">
    <source>
        <dbReference type="ARBA" id="ARBA00054043"/>
    </source>
</evidence>
<comment type="catalytic activity">
    <reaction evidence="6 15">
        <text>N-terminal L-arginyl-[protein] + L-leucyl-tRNA(Leu) = N-terminal L-leucyl-L-arginyl-[protein] + tRNA(Leu) + H(+)</text>
        <dbReference type="Rhea" id="RHEA:50416"/>
        <dbReference type="Rhea" id="RHEA-COMP:9613"/>
        <dbReference type="Rhea" id="RHEA-COMP:9622"/>
        <dbReference type="Rhea" id="RHEA-COMP:12672"/>
        <dbReference type="Rhea" id="RHEA-COMP:12673"/>
        <dbReference type="ChEBI" id="CHEBI:15378"/>
        <dbReference type="ChEBI" id="CHEBI:64719"/>
        <dbReference type="ChEBI" id="CHEBI:78442"/>
        <dbReference type="ChEBI" id="CHEBI:78494"/>
        <dbReference type="ChEBI" id="CHEBI:133044"/>
        <dbReference type="EC" id="2.3.2.6"/>
    </reaction>
</comment>
<organism evidence="16 17">
    <name type="scientific">Gilvimarinus xylanilyticus</name>
    <dbReference type="NCBI Taxonomy" id="2944139"/>
    <lineage>
        <taxon>Bacteria</taxon>
        <taxon>Pseudomonadati</taxon>
        <taxon>Pseudomonadota</taxon>
        <taxon>Gammaproteobacteria</taxon>
        <taxon>Cellvibrionales</taxon>
        <taxon>Cellvibrionaceae</taxon>
        <taxon>Gilvimarinus</taxon>
    </lineage>
</organism>
<dbReference type="InterPro" id="IPR016181">
    <property type="entry name" value="Acyl_CoA_acyltransferase"/>
</dbReference>
<evidence type="ECO:0000256" key="7">
    <source>
        <dbReference type="ARBA" id="ARBA00051538"/>
    </source>
</evidence>
<comment type="catalytic activity">
    <reaction evidence="5 15">
        <text>L-phenylalanyl-tRNA(Phe) + an N-terminal L-alpha-aminoacyl-[protein] = an N-terminal L-phenylalanyl-L-alpha-aminoacyl-[protein] + tRNA(Phe)</text>
        <dbReference type="Rhea" id="RHEA:43632"/>
        <dbReference type="Rhea" id="RHEA-COMP:9668"/>
        <dbReference type="Rhea" id="RHEA-COMP:9699"/>
        <dbReference type="Rhea" id="RHEA-COMP:10636"/>
        <dbReference type="Rhea" id="RHEA-COMP:10637"/>
        <dbReference type="ChEBI" id="CHEBI:78442"/>
        <dbReference type="ChEBI" id="CHEBI:78531"/>
        <dbReference type="ChEBI" id="CHEBI:78597"/>
        <dbReference type="ChEBI" id="CHEBI:83561"/>
        <dbReference type="EC" id="2.3.2.6"/>
    </reaction>
</comment>
<evidence type="ECO:0000256" key="12">
    <source>
        <dbReference type="ARBA" id="ARBA00077136"/>
    </source>
</evidence>
<comment type="caution">
    <text evidence="16">The sequence shown here is derived from an EMBL/GenBank/DDBJ whole genome shotgun (WGS) entry which is preliminary data.</text>
</comment>
<comment type="catalytic activity">
    <reaction evidence="7 15">
        <text>N-terminal L-lysyl-[protein] + L-leucyl-tRNA(Leu) = N-terminal L-leucyl-L-lysyl-[protein] + tRNA(Leu) + H(+)</text>
        <dbReference type="Rhea" id="RHEA:12340"/>
        <dbReference type="Rhea" id="RHEA-COMP:9613"/>
        <dbReference type="Rhea" id="RHEA-COMP:9622"/>
        <dbReference type="Rhea" id="RHEA-COMP:12670"/>
        <dbReference type="Rhea" id="RHEA-COMP:12671"/>
        <dbReference type="ChEBI" id="CHEBI:15378"/>
        <dbReference type="ChEBI" id="CHEBI:65249"/>
        <dbReference type="ChEBI" id="CHEBI:78442"/>
        <dbReference type="ChEBI" id="CHEBI:78494"/>
        <dbReference type="ChEBI" id="CHEBI:133043"/>
        <dbReference type="EC" id="2.3.2.6"/>
    </reaction>
</comment>
<dbReference type="Proteomes" id="UP001139319">
    <property type="component" value="Unassembled WGS sequence"/>
</dbReference>
<dbReference type="FunFam" id="3.40.630.70:FF:000001">
    <property type="entry name" value="Leucyl/phenylalanyl-tRNA--protein transferase"/>
    <property type="match status" value="1"/>
</dbReference>
<name>A0A9X2HV32_9GAMM</name>
<comment type="similarity">
    <text evidence="9 15">Belongs to the L/F-transferase family.</text>
</comment>